<accession>A0ABT0AXX1</accession>
<protein>
    <submittedName>
        <fullName evidence="2">DUF481 domain-containing protein</fullName>
    </submittedName>
</protein>
<feature type="chain" id="PRO_5046112957" evidence="1">
    <location>
        <begin position="23"/>
        <end position="349"/>
    </location>
</feature>
<evidence type="ECO:0000256" key="1">
    <source>
        <dbReference type="SAM" id="SignalP"/>
    </source>
</evidence>
<name>A0ABT0AXX1_9SPHN</name>
<dbReference type="EMBL" id="JALHLE010000004">
    <property type="protein sequence ID" value="MCJ2177564.1"/>
    <property type="molecule type" value="Genomic_DNA"/>
</dbReference>
<keyword evidence="1" id="KW-0732">Signal</keyword>
<keyword evidence="3" id="KW-1185">Reference proteome</keyword>
<sequence>MTKSPPVLAILPFLVVAHPAVAQVLLPDDSAADDTALEEVLPAGPLRVEVPPFVDPVPFIDADPPRLAKPVRKLLEAAMKTEDTEAVAALVKFARQTNPFDKDEIDAMNEAYVNRHKLLIERRAEADRERIRRSGVLELWKGQIELGAFRSTGNTSNFGYTGAVKLDRKGIDWQHTIQLNADYQKDTGTVTREQYGASYQPRYTLHDGVFTYGRLQYEKDEIQGFSDRYSASGGFGYRVIKSDDMNLSVEAGPALRRTNYVADPNETTWSALTTLDFDWRVNGTLKLTQNATSYIGSDDSTFTSLTGLEAGMARGLKAKLSYSIKHETSPAAGTLPTDTISRFSLVYGF</sequence>
<dbReference type="InterPro" id="IPR007433">
    <property type="entry name" value="DUF481"/>
</dbReference>
<evidence type="ECO:0000313" key="3">
    <source>
        <dbReference type="Proteomes" id="UP001162880"/>
    </source>
</evidence>
<reference evidence="2" key="1">
    <citation type="submission" date="2022-03" db="EMBL/GenBank/DDBJ databases">
        <title>Identification of a novel bacterium isolated from mangrove sediments.</title>
        <authorList>
            <person name="Pan X."/>
        </authorList>
    </citation>
    <scope>NUCLEOTIDE SEQUENCE</scope>
    <source>
        <strain evidence="2">B2580</strain>
    </source>
</reference>
<dbReference type="RefSeq" id="WP_243990739.1">
    <property type="nucleotide sequence ID" value="NZ_JALHLE010000004.1"/>
</dbReference>
<comment type="caution">
    <text evidence="2">The sequence shown here is derived from an EMBL/GenBank/DDBJ whole genome shotgun (WGS) entry which is preliminary data.</text>
</comment>
<feature type="signal peptide" evidence="1">
    <location>
        <begin position="1"/>
        <end position="22"/>
    </location>
</feature>
<evidence type="ECO:0000313" key="2">
    <source>
        <dbReference type="EMBL" id="MCJ2177564.1"/>
    </source>
</evidence>
<dbReference type="Pfam" id="PF04338">
    <property type="entry name" value="DUF481"/>
    <property type="match status" value="1"/>
</dbReference>
<proteinExistence type="predicted"/>
<gene>
    <name evidence="2" type="ORF">MTR64_03245</name>
</gene>
<dbReference type="Proteomes" id="UP001162880">
    <property type="component" value="Unassembled WGS sequence"/>
</dbReference>
<organism evidence="2 3">
    <name type="scientific">Novosphingobium album</name>
    <name type="common">ex Hu et al. 2023</name>
    <dbReference type="NCBI Taxonomy" id="2930093"/>
    <lineage>
        <taxon>Bacteria</taxon>
        <taxon>Pseudomonadati</taxon>
        <taxon>Pseudomonadota</taxon>
        <taxon>Alphaproteobacteria</taxon>
        <taxon>Sphingomonadales</taxon>
        <taxon>Sphingomonadaceae</taxon>
        <taxon>Novosphingobium</taxon>
    </lineage>
</organism>